<dbReference type="AlphaFoldDB" id="A0A8S1GR83"/>
<sequence>MMMRVLIVAVVVAYVIAMPIEEPIGKGVPHPNSDAGVPHPNSDAGRALSGKNDEKHVLEGGTQVKPWLKEQPNLANLREHRHQ</sequence>
<feature type="chain" id="PRO_5035946985" description="Secreted protein" evidence="2">
    <location>
        <begin position="18"/>
        <end position="83"/>
    </location>
</feature>
<feature type="signal peptide" evidence="2">
    <location>
        <begin position="1"/>
        <end position="17"/>
    </location>
</feature>
<keyword evidence="4" id="KW-1185">Reference proteome</keyword>
<evidence type="ECO:0008006" key="5">
    <source>
        <dbReference type="Google" id="ProtNLM"/>
    </source>
</evidence>
<feature type="region of interest" description="Disordered" evidence="1">
    <location>
        <begin position="25"/>
        <end position="83"/>
    </location>
</feature>
<accession>A0A8S1GR83</accession>
<evidence type="ECO:0000256" key="2">
    <source>
        <dbReference type="SAM" id="SignalP"/>
    </source>
</evidence>
<gene>
    <name evidence="3" type="ORF">CAUJ_LOCUS1678</name>
</gene>
<organism evidence="3 4">
    <name type="scientific">Caenorhabditis auriculariae</name>
    <dbReference type="NCBI Taxonomy" id="2777116"/>
    <lineage>
        <taxon>Eukaryota</taxon>
        <taxon>Metazoa</taxon>
        <taxon>Ecdysozoa</taxon>
        <taxon>Nematoda</taxon>
        <taxon>Chromadorea</taxon>
        <taxon>Rhabditida</taxon>
        <taxon>Rhabditina</taxon>
        <taxon>Rhabditomorpha</taxon>
        <taxon>Rhabditoidea</taxon>
        <taxon>Rhabditidae</taxon>
        <taxon>Peloderinae</taxon>
        <taxon>Caenorhabditis</taxon>
    </lineage>
</organism>
<evidence type="ECO:0000256" key="1">
    <source>
        <dbReference type="SAM" id="MobiDB-lite"/>
    </source>
</evidence>
<comment type="caution">
    <text evidence="3">The sequence shown here is derived from an EMBL/GenBank/DDBJ whole genome shotgun (WGS) entry which is preliminary data.</text>
</comment>
<evidence type="ECO:0000313" key="3">
    <source>
        <dbReference type="EMBL" id="CAD6185759.1"/>
    </source>
</evidence>
<reference evidence="3" key="1">
    <citation type="submission" date="2020-10" db="EMBL/GenBank/DDBJ databases">
        <authorList>
            <person name="Kikuchi T."/>
        </authorList>
    </citation>
    <scope>NUCLEOTIDE SEQUENCE</scope>
    <source>
        <strain evidence="3">NKZ352</strain>
    </source>
</reference>
<keyword evidence="2" id="KW-0732">Signal</keyword>
<proteinExistence type="predicted"/>
<dbReference type="EMBL" id="CAJGYM010000003">
    <property type="protein sequence ID" value="CAD6185759.1"/>
    <property type="molecule type" value="Genomic_DNA"/>
</dbReference>
<name>A0A8S1GR83_9PELO</name>
<dbReference type="OrthoDB" id="5852690at2759"/>
<dbReference type="Proteomes" id="UP000835052">
    <property type="component" value="Unassembled WGS sequence"/>
</dbReference>
<protein>
    <recommendedName>
        <fullName evidence="5">Secreted protein</fullName>
    </recommendedName>
</protein>
<evidence type="ECO:0000313" key="4">
    <source>
        <dbReference type="Proteomes" id="UP000835052"/>
    </source>
</evidence>